<dbReference type="Proteomes" id="UP000469385">
    <property type="component" value="Unassembled WGS sequence"/>
</dbReference>
<reference evidence="1 2" key="1">
    <citation type="submission" date="2019-12" db="EMBL/GenBank/DDBJ databases">
        <authorList>
            <person name="Huq M.A."/>
        </authorList>
    </citation>
    <scope>NUCLEOTIDE SEQUENCE [LARGE SCALE GENOMIC DNA]</scope>
    <source>
        <strain evidence="1 2">MAH-25</strain>
    </source>
</reference>
<accession>A0A6N8J1E4</accession>
<evidence type="ECO:0000313" key="2">
    <source>
        <dbReference type="Proteomes" id="UP000469385"/>
    </source>
</evidence>
<dbReference type="EMBL" id="WSEL01000009">
    <property type="protein sequence ID" value="MVQ32100.1"/>
    <property type="molecule type" value="Genomic_DNA"/>
</dbReference>
<organism evidence="1 2">
    <name type="scientific">Ramlibacter pinisoli</name>
    <dbReference type="NCBI Taxonomy" id="2682844"/>
    <lineage>
        <taxon>Bacteria</taxon>
        <taxon>Pseudomonadati</taxon>
        <taxon>Pseudomonadota</taxon>
        <taxon>Betaproteobacteria</taxon>
        <taxon>Burkholderiales</taxon>
        <taxon>Comamonadaceae</taxon>
        <taxon>Ramlibacter</taxon>
    </lineage>
</organism>
<protein>
    <submittedName>
        <fullName evidence="1">Uncharacterized protein</fullName>
    </submittedName>
</protein>
<sequence>MRRYSASGALLQDTTSVTTAPAAAIDAGLDVAAAPDGGHAVAWSAQSTAAGPRQILVQRFSANGAAVGSAPTVANETQGDQAQPRIVPLADGSLVLTWLQTQGDAALGGLSFTITTRPFSGLTAPLAAARGVAASAAAATFPFAAAPLADGRVGLAWGQPASTSSSSPQARWQIVDAQGNPESVIGGITVLQIDSVAIARADRGFTAFFQTVIGERRGTTASINSIAVNNDAVAAATVLTQEVDRTLNLVVSPTLGIFTGPAAPGFAVAGGSDGRYVLTYASATANGADVIALGK</sequence>
<comment type="caution">
    <text evidence="1">The sequence shown here is derived from an EMBL/GenBank/DDBJ whole genome shotgun (WGS) entry which is preliminary data.</text>
</comment>
<evidence type="ECO:0000313" key="1">
    <source>
        <dbReference type="EMBL" id="MVQ32100.1"/>
    </source>
</evidence>
<dbReference type="RefSeq" id="WP_157400088.1">
    <property type="nucleotide sequence ID" value="NZ_WSEL01000009.1"/>
</dbReference>
<name>A0A6N8J1E4_9BURK</name>
<gene>
    <name evidence="1" type="ORF">GON04_21755</name>
</gene>
<keyword evidence="2" id="KW-1185">Reference proteome</keyword>
<proteinExistence type="predicted"/>
<dbReference type="AlphaFoldDB" id="A0A6N8J1E4"/>